<organism evidence="2 3">
    <name type="scientific">Austropuccinia psidii MF-1</name>
    <dbReference type="NCBI Taxonomy" id="1389203"/>
    <lineage>
        <taxon>Eukaryota</taxon>
        <taxon>Fungi</taxon>
        <taxon>Dikarya</taxon>
        <taxon>Basidiomycota</taxon>
        <taxon>Pucciniomycotina</taxon>
        <taxon>Pucciniomycetes</taxon>
        <taxon>Pucciniales</taxon>
        <taxon>Sphaerophragmiaceae</taxon>
        <taxon>Austropuccinia</taxon>
    </lineage>
</organism>
<feature type="region of interest" description="Disordered" evidence="1">
    <location>
        <begin position="1"/>
        <end position="85"/>
    </location>
</feature>
<feature type="compositionally biased region" description="Polar residues" evidence="1">
    <location>
        <begin position="11"/>
        <end position="22"/>
    </location>
</feature>
<protein>
    <submittedName>
        <fullName evidence="2">Uncharacterized protein</fullName>
    </submittedName>
</protein>
<gene>
    <name evidence="2" type="ORF">O181_067511</name>
</gene>
<evidence type="ECO:0000313" key="3">
    <source>
        <dbReference type="Proteomes" id="UP000765509"/>
    </source>
</evidence>
<name>A0A9Q3EZS3_9BASI</name>
<feature type="compositionally biased region" description="Basic and acidic residues" evidence="1">
    <location>
        <begin position="47"/>
        <end position="60"/>
    </location>
</feature>
<sequence>MPFHHSHLERQTGSQARTQSVPTPMARAPLDGTPAVPQLRANFDRGLLMEERTRAKKEESDGTEASPALVGESQGTGDPTLGQYN</sequence>
<dbReference type="Proteomes" id="UP000765509">
    <property type="component" value="Unassembled WGS sequence"/>
</dbReference>
<reference evidence="2" key="1">
    <citation type="submission" date="2021-03" db="EMBL/GenBank/DDBJ databases">
        <title>Draft genome sequence of rust myrtle Austropuccinia psidii MF-1, a brazilian biotype.</title>
        <authorList>
            <person name="Quecine M.C."/>
            <person name="Pachon D.M.R."/>
            <person name="Bonatelli M.L."/>
            <person name="Correr F.H."/>
            <person name="Franceschini L.M."/>
            <person name="Leite T.F."/>
            <person name="Margarido G.R.A."/>
            <person name="Almeida C.A."/>
            <person name="Ferrarezi J.A."/>
            <person name="Labate C.A."/>
        </authorList>
    </citation>
    <scope>NUCLEOTIDE SEQUENCE</scope>
    <source>
        <strain evidence="2">MF-1</strain>
    </source>
</reference>
<keyword evidence="3" id="KW-1185">Reference proteome</keyword>
<comment type="caution">
    <text evidence="2">The sequence shown here is derived from an EMBL/GenBank/DDBJ whole genome shotgun (WGS) entry which is preliminary data.</text>
</comment>
<accession>A0A9Q3EZS3</accession>
<feature type="compositionally biased region" description="Polar residues" evidence="1">
    <location>
        <begin position="73"/>
        <end position="85"/>
    </location>
</feature>
<dbReference type="EMBL" id="AVOT02033826">
    <property type="protein sequence ID" value="MBW0527796.1"/>
    <property type="molecule type" value="Genomic_DNA"/>
</dbReference>
<feature type="compositionally biased region" description="Basic and acidic residues" evidence="1">
    <location>
        <begin position="1"/>
        <end position="10"/>
    </location>
</feature>
<evidence type="ECO:0000256" key="1">
    <source>
        <dbReference type="SAM" id="MobiDB-lite"/>
    </source>
</evidence>
<evidence type="ECO:0000313" key="2">
    <source>
        <dbReference type="EMBL" id="MBW0527796.1"/>
    </source>
</evidence>
<dbReference type="AlphaFoldDB" id="A0A9Q3EZS3"/>
<proteinExistence type="predicted"/>